<dbReference type="Proteomes" id="UP000298663">
    <property type="component" value="Unassembled WGS sequence"/>
</dbReference>
<organism evidence="6 7">
    <name type="scientific">Steinernema carpocapsae</name>
    <name type="common">Entomopathogenic nematode</name>
    <dbReference type="NCBI Taxonomy" id="34508"/>
    <lineage>
        <taxon>Eukaryota</taxon>
        <taxon>Metazoa</taxon>
        <taxon>Ecdysozoa</taxon>
        <taxon>Nematoda</taxon>
        <taxon>Chromadorea</taxon>
        <taxon>Rhabditida</taxon>
        <taxon>Tylenchina</taxon>
        <taxon>Panagrolaimomorpha</taxon>
        <taxon>Strongyloidoidea</taxon>
        <taxon>Steinernematidae</taxon>
        <taxon>Steinernema</taxon>
    </lineage>
</organism>
<proteinExistence type="inferred from homology"/>
<dbReference type="InterPro" id="IPR038479">
    <property type="entry name" value="Transthyretin-like_sf"/>
</dbReference>
<dbReference type="GO" id="GO:0009986">
    <property type="term" value="C:cell surface"/>
    <property type="evidence" value="ECO:0007669"/>
    <property type="project" value="InterPro"/>
</dbReference>
<accession>A0A4U5MN18</accession>
<feature type="signal peptide" evidence="5">
    <location>
        <begin position="1"/>
        <end position="19"/>
    </location>
</feature>
<evidence type="ECO:0000313" key="7">
    <source>
        <dbReference type="Proteomes" id="UP000298663"/>
    </source>
</evidence>
<keyword evidence="4 5" id="KW-0732">Signal</keyword>
<keyword evidence="3" id="KW-0964">Secreted</keyword>
<dbReference type="InterPro" id="IPR001534">
    <property type="entry name" value="Transthyretin-like"/>
</dbReference>
<evidence type="ECO:0000256" key="4">
    <source>
        <dbReference type="ARBA" id="ARBA00022729"/>
    </source>
</evidence>
<name>A0A4U5MN18_STECR</name>
<evidence type="ECO:0000256" key="1">
    <source>
        <dbReference type="ARBA" id="ARBA00004613"/>
    </source>
</evidence>
<evidence type="ECO:0000256" key="2">
    <source>
        <dbReference type="ARBA" id="ARBA00010112"/>
    </source>
</evidence>
<comment type="similarity">
    <text evidence="2">Belongs to the nematode transthyretin-like family.</text>
</comment>
<reference evidence="6 7" key="2">
    <citation type="journal article" date="2019" name="G3 (Bethesda)">
        <title>Hybrid Assembly of the Genome of the Entomopathogenic Nematode Steinernema carpocapsae Identifies the X-Chromosome.</title>
        <authorList>
            <person name="Serra L."/>
            <person name="Macchietto M."/>
            <person name="Macias-Munoz A."/>
            <person name="McGill C.J."/>
            <person name="Rodriguez I.M."/>
            <person name="Rodriguez B."/>
            <person name="Murad R."/>
            <person name="Mortazavi A."/>
        </authorList>
    </citation>
    <scope>NUCLEOTIDE SEQUENCE [LARGE SCALE GENOMIC DNA]</scope>
    <source>
        <strain evidence="6 7">ALL</strain>
    </source>
</reference>
<comment type="subcellular location">
    <subcellularLocation>
        <location evidence="1">Secreted</location>
    </subcellularLocation>
</comment>
<evidence type="ECO:0000256" key="5">
    <source>
        <dbReference type="SAM" id="SignalP"/>
    </source>
</evidence>
<evidence type="ECO:0000313" key="6">
    <source>
        <dbReference type="EMBL" id="TKR70762.1"/>
    </source>
</evidence>
<dbReference type="EMBL" id="AZBU02000007">
    <property type="protein sequence ID" value="TKR70762.1"/>
    <property type="molecule type" value="Genomic_DNA"/>
</dbReference>
<keyword evidence="7" id="KW-1185">Reference proteome</keyword>
<comment type="caution">
    <text evidence="6">The sequence shown here is derived from an EMBL/GenBank/DDBJ whole genome shotgun (WGS) entry which is preliminary data.</text>
</comment>
<sequence length="177" mass="20553">MGRFWWLLFLLSLAVSADGALQGFYLQGKITCNNKLYRGPLAIEVWEYGVFSFQYFFYALFVDSWDPDDDLHISGTHPIFFFQGTDDEYYSINPYLMIYHECKVAGYPTPHMANDICVGSQMEPPKLGGTYSGWYKNYWDIELSVANSDFKKVDVSAANCDKIRYYFRQKGINNIVR</sequence>
<dbReference type="Pfam" id="PF01060">
    <property type="entry name" value="TTR-52"/>
    <property type="match status" value="1"/>
</dbReference>
<dbReference type="GO" id="GO:0005576">
    <property type="term" value="C:extracellular region"/>
    <property type="evidence" value="ECO:0007669"/>
    <property type="project" value="UniProtKB-SubCell"/>
</dbReference>
<dbReference type="Gene3D" id="2.60.40.3330">
    <property type="match status" value="1"/>
</dbReference>
<protein>
    <submittedName>
        <fullName evidence="6">Uncharacterized protein</fullName>
    </submittedName>
</protein>
<feature type="chain" id="PRO_5020236724" evidence="5">
    <location>
        <begin position="20"/>
        <end position="177"/>
    </location>
</feature>
<reference evidence="6 7" key="1">
    <citation type="journal article" date="2015" name="Genome Biol.">
        <title>Comparative genomics of Steinernema reveals deeply conserved gene regulatory networks.</title>
        <authorList>
            <person name="Dillman A.R."/>
            <person name="Macchietto M."/>
            <person name="Porter C.F."/>
            <person name="Rogers A."/>
            <person name="Williams B."/>
            <person name="Antoshechkin I."/>
            <person name="Lee M.M."/>
            <person name="Goodwin Z."/>
            <person name="Lu X."/>
            <person name="Lewis E.E."/>
            <person name="Goodrich-Blair H."/>
            <person name="Stock S.P."/>
            <person name="Adams B.J."/>
            <person name="Sternberg P.W."/>
            <person name="Mortazavi A."/>
        </authorList>
    </citation>
    <scope>NUCLEOTIDE SEQUENCE [LARGE SCALE GENOMIC DNA]</scope>
    <source>
        <strain evidence="6 7">ALL</strain>
    </source>
</reference>
<evidence type="ECO:0000256" key="3">
    <source>
        <dbReference type="ARBA" id="ARBA00022525"/>
    </source>
</evidence>
<gene>
    <name evidence="6" type="ORF">L596_022744</name>
</gene>
<dbReference type="AlphaFoldDB" id="A0A4U5MN18"/>